<proteinExistence type="predicted"/>
<name>A0AAV3PZS4_LITER</name>
<sequence length="120" mass="14246">MSEEKTLIPHFDGYYDHWSEMMENLFRAKGLWGIVERGIGEPVNDSTLTENQRAPLDEVRIKDHQVKHYRFQALDKEVFKQILDRRSCKVIWDSMKKKFGGNQKVKKSICNALMREFELL</sequence>
<protein>
    <recommendedName>
        <fullName evidence="3">Retrovirus-related Pol polyprotein from transposon TNT 1-94</fullName>
    </recommendedName>
</protein>
<evidence type="ECO:0008006" key="3">
    <source>
        <dbReference type="Google" id="ProtNLM"/>
    </source>
</evidence>
<dbReference type="PANTHER" id="PTHR35317">
    <property type="entry name" value="OS04G0629600 PROTEIN"/>
    <property type="match status" value="1"/>
</dbReference>
<dbReference type="Proteomes" id="UP001454036">
    <property type="component" value="Unassembled WGS sequence"/>
</dbReference>
<evidence type="ECO:0000313" key="1">
    <source>
        <dbReference type="EMBL" id="GAA0155703.1"/>
    </source>
</evidence>
<accession>A0AAV3PZS4</accession>
<reference evidence="1 2" key="1">
    <citation type="submission" date="2024-01" db="EMBL/GenBank/DDBJ databases">
        <title>The complete chloroplast genome sequence of Lithospermum erythrorhizon: insights into the phylogenetic relationship among Boraginaceae species and the maternal lineages of purple gromwells.</title>
        <authorList>
            <person name="Okada T."/>
            <person name="Watanabe K."/>
        </authorList>
    </citation>
    <scope>NUCLEOTIDE SEQUENCE [LARGE SCALE GENOMIC DNA]</scope>
</reference>
<gene>
    <name evidence="1" type="ORF">LIER_13375</name>
</gene>
<evidence type="ECO:0000313" key="2">
    <source>
        <dbReference type="Proteomes" id="UP001454036"/>
    </source>
</evidence>
<keyword evidence="2" id="KW-1185">Reference proteome</keyword>
<dbReference type="PANTHER" id="PTHR35317:SF27">
    <property type="entry name" value="RETROVIRUS-RELATED POL POLYPROTEIN FROM TRANSPOSON TNT 1-94"/>
    <property type="match status" value="1"/>
</dbReference>
<dbReference type="AlphaFoldDB" id="A0AAV3PZS4"/>
<dbReference type="Pfam" id="PF14223">
    <property type="entry name" value="Retrotran_gag_2"/>
    <property type="match status" value="1"/>
</dbReference>
<dbReference type="EMBL" id="BAABME010002691">
    <property type="protein sequence ID" value="GAA0155703.1"/>
    <property type="molecule type" value="Genomic_DNA"/>
</dbReference>
<organism evidence="1 2">
    <name type="scientific">Lithospermum erythrorhizon</name>
    <name type="common">Purple gromwell</name>
    <name type="synonym">Lithospermum officinale var. erythrorhizon</name>
    <dbReference type="NCBI Taxonomy" id="34254"/>
    <lineage>
        <taxon>Eukaryota</taxon>
        <taxon>Viridiplantae</taxon>
        <taxon>Streptophyta</taxon>
        <taxon>Embryophyta</taxon>
        <taxon>Tracheophyta</taxon>
        <taxon>Spermatophyta</taxon>
        <taxon>Magnoliopsida</taxon>
        <taxon>eudicotyledons</taxon>
        <taxon>Gunneridae</taxon>
        <taxon>Pentapetalae</taxon>
        <taxon>asterids</taxon>
        <taxon>lamiids</taxon>
        <taxon>Boraginales</taxon>
        <taxon>Boraginaceae</taxon>
        <taxon>Boraginoideae</taxon>
        <taxon>Lithospermeae</taxon>
        <taxon>Lithospermum</taxon>
    </lineage>
</organism>
<comment type="caution">
    <text evidence="1">The sequence shown here is derived from an EMBL/GenBank/DDBJ whole genome shotgun (WGS) entry which is preliminary data.</text>
</comment>